<dbReference type="Proteomes" id="UP000219050">
    <property type="component" value="Chromosome"/>
</dbReference>
<dbReference type="PIRSF" id="PIRSF036426">
    <property type="entry name" value="Sirohaem_synth"/>
    <property type="match status" value="1"/>
</dbReference>
<dbReference type="Gene3D" id="3.40.50.720">
    <property type="entry name" value="NAD(P)-binding Rossmann-like Domain"/>
    <property type="match status" value="1"/>
</dbReference>
<evidence type="ECO:0000256" key="6">
    <source>
        <dbReference type="ARBA" id="ARBA00022691"/>
    </source>
</evidence>
<comment type="similarity">
    <text evidence="2 15">Belongs to the precorrin methyltransferase family.</text>
</comment>
<dbReference type="GO" id="GO:0009236">
    <property type="term" value="P:cobalamin biosynthetic process"/>
    <property type="evidence" value="ECO:0007669"/>
    <property type="project" value="UniProtKB-KW"/>
</dbReference>
<dbReference type="PANTHER" id="PTHR45790">
    <property type="entry name" value="SIROHEME SYNTHASE-RELATED"/>
    <property type="match status" value="1"/>
</dbReference>
<comment type="pathway">
    <text evidence="12">Porphyrin-containing compound metabolism; siroheme biosynthesis; precorrin-2 from uroporphyrinogen III: step 1/1.</text>
</comment>
<dbReference type="UniPathway" id="UPA00262">
    <property type="reaction ID" value="UER00211"/>
</dbReference>
<dbReference type="GO" id="GO:0004851">
    <property type="term" value="F:uroporphyrin-III C-methyltransferase activity"/>
    <property type="evidence" value="ECO:0007669"/>
    <property type="project" value="InterPro"/>
</dbReference>
<dbReference type="PANTHER" id="PTHR45790:SF3">
    <property type="entry name" value="S-ADENOSYL-L-METHIONINE-DEPENDENT UROPORPHYRINOGEN III METHYLTRANSFERASE, CHLOROPLASTIC"/>
    <property type="match status" value="1"/>
</dbReference>
<dbReference type="InterPro" id="IPR000878">
    <property type="entry name" value="4pyrrol_Mease"/>
</dbReference>
<dbReference type="InterPro" id="IPR006367">
    <property type="entry name" value="Sirohaem_synthase_N"/>
</dbReference>
<keyword evidence="5 15" id="KW-0808">Transferase</keyword>
<keyword evidence="4 15" id="KW-0489">Methyltransferase</keyword>
<feature type="domain" description="Sirohaem synthase dimerisation" evidence="17">
    <location>
        <begin position="150"/>
        <end position="204"/>
    </location>
</feature>
<dbReference type="EMBL" id="CP021404">
    <property type="protein sequence ID" value="ATI42317.1"/>
    <property type="molecule type" value="Genomic_DNA"/>
</dbReference>
<dbReference type="InterPro" id="IPR019478">
    <property type="entry name" value="Sirohaem_synthase_dimer_dom"/>
</dbReference>
<keyword evidence="7" id="KW-0560">Oxidoreductase</keyword>
<evidence type="ECO:0000256" key="10">
    <source>
        <dbReference type="ARBA" id="ARBA00023244"/>
    </source>
</evidence>
<evidence type="ECO:0000256" key="14">
    <source>
        <dbReference type="PIRSR" id="PIRSR036426-1"/>
    </source>
</evidence>
<keyword evidence="8" id="KW-0520">NAD</keyword>
<evidence type="ECO:0000313" key="19">
    <source>
        <dbReference type="Proteomes" id="UP000219050"/>
    </source>
</evidence>
<dbReference type="GO" id="GO:0032259">
    <property type="term" value="P:methylation"/>
    <property type="evidence" value="ECO:0007669"/>
    <property type="project" value="UniProtKB-KW"/>
</dbReference>
<evidence type="ECO:0000256" key="3">
    <source>
        <dbReference type="ARBA" id="ARBA00022573"/>
    </source>
</evidence>
<dbReference type="InterPro" id="IPR050161">
    <property type="entry name" value="Siro_Cobalamin_biosynth"/>
</dbReference>
<evidence type="ECO:0000256" key="9">
    <source>
        <dbReference type="ARBA" id="ARBA00023239"/>
    </source>
</evidence>
<dbReference type="Gene3D" id="3.40.1010.10">
    <property type="entry name" value="Cobalt-precorrin-4 Transmethylase, Domain 1"/>
    <property type="match status" value="1"/>
</dbReference>
<dbReference type="AlphaFoldDB" id="A0A291M0C8"/>
<evidence type="ECO:0000259" key="16">
    <source>
        <dbReference type="Pfam" id="PF00590"/>
    </source>
</evidence>
<dbReference type="InterPro" id="IPR035996">
    <property type="entry name" value="4pyrrol_Methylase_sf"/>
</dbReference>
<dbReference type="GO" id="GO:0051266">
    <property type="term" value="F:sirohydrochlorin ferrochelatase activity"/>
    <property type="evidence" value="ECO:0007669"/>
    <property type="project" value="InterPro"/>
</dbReference>
<evidence type="ECO:0000256" key="1">
    <source>
        <dbReference type="ARBA" id="ARBA00005010"/>
    </source>
</evidence>
<comment type="pathway">
    <text evidence="1">Porphyrin-containing compound metabolism; siroheme biosynthesis; sirohydrochlorin from precorrin-2: step 1/1.</text>
</comment>
<keyword evidence="11" id="KW-0511">Multifunctional enzyme</keyword>
<feature type="active site" description="Proton donor" evidence="14">
    <location>
        <position position="271"/>
    </location>
</feature>
<dbReference type="GO" id="GO:0019354">
    <property type="term" value="P:siroheme biosynthetic process"/>
    <property type="evidence" value="ECO:0007669"/>
    <property type="project" value="UniProtKB-UniPathway"/>
</dbReference>
<evidence type="ECO:0000256" key="5">
    <source>
        <dbReference type="ARBA" id="ARBA00022679"/>
    </source>
</evidence>
<dbReference type="InterPro" id="IPR003043">
    <property type="entry name" value="Uropor_MeTrfase_CS"/>
</dbReference>
<dbReference type="KEGG" id="cmag:CBW24_10035"/>
<keyword evidence="19" id="KW-1185">Reference proteome</keyword>
<dbReference type="InterPro" id="IPR014776">
    <property type="entry name" value="4pyrrole_Mease_sub2"/>
</dbReference>
<protein>
    <submittedName>
        <fullName evidence="18">Uroporphyrinogen-III C-methyltransferase</fullName>
    </submittedName>
</protein>
<evidence type="ECO:0000313" key="18">
    <source>
        <dbReference type="EMBL" id="ATI42317.1"/>
    </source>
</evidence>
<evidence type="ECO:0000256" key="2">
    <source>
        <dbReference type="ARBA" id="ARBA00005879"/>
    </source>
</evidence>
<feature type="domain" description="Tetrapyrrole methylase" evidence="16">
    <location>
        <begin position="219"/>
        <end position="428"/>
    </location>
</feature>
<reference evidence="18 19" key="1">
    <citation type="submission" date="2017-05" db="EMBL/GenBank/DDBJ databases">
        <title>Comparative genomic and metabolic analysis of manganese-oxidizing mechanisms in Celeribater manganoxidans DY25T: its adaption to the environment of polymetallic nodule.</title>
        <authorList>
            <person name="Wang X."/>
        </authorList>
    </citation>
    <scope>NUCLEOTIDE SEQUENCE [LARGE SCALE GENOMIC DNA]</scope>
    <source>
        <strain evidence="18 19">DY25</strain>
    </source>
</reference>
<dbReference type="InterPro" id="IPR014777">
    <property type="entry name" value="4pyrrole_Mease_sub1"/>
</dbReference>
<organism evidence="18 19">
    <name type="scientific">Pacificitalea manganoxidans</name>
    <dbReference type="NCBI Taxonomy" id="1411902"/>
    <lineage>
        <taxon>Bacteria</taxon>
        <taxon>Pseudomonadati</taxon>
        <taxon>Pseudomonadota</taxon>
        <taxon>Alphaproteobacteria</taxon>
        <taxon>Rhodobacterales</taxon>
        <taxon>Paracoccaceae</taxon>
        <taxon>Pacificitalea</taxon>
    </lineage>
</organism>
<evidence type="ECO:0000256" key="7">
    <source>
        <dbReference type="ARBA" id="ARBA00023002"/>
    </source>
</evidence>
<dbReference type="OrthoDB" id="9815856at2"/>
<keyword evidence="9" id="KW-0456">Lyase</keyword>
<dbReference type="SUPFAM" id="SSF75615">
    <property type="entry name" value="Siroheme synthase middle domains-like"/>
    <property type="match status" value="1"/>
</dbReference>
<evidence type="ECO:0000256" key="11">
    <source>
        <dbReference type="ARBA" id="ARBA00023268"/>
    </source>
</evidence>
<dbReference type="NCBIfam" id="TIGR01469">
    <property type="entry name" value="cobA_cysG_Cterm"/>
    <property type="match status" value="1"/>
</dbReference>
<dbReference type="CDD" id="cd11642">
    <property type="entry name" value="SUMT"/>
    <property type="match status" value="1"/>
</dbReference>
<dbReference type="NCBIfam" id="TIGR01470">
    <property type="entry name" value="cysG_Nterm"/>
    <property type="match status" value="1"/>
</dbReference>
<evidence type="ECO:0000256" key="4">
    <source>
        <dbReference type="ARBA" id="ARBA00022603"/>
    </source>
</evidence>
<dbReference type="GO" id="GO:0043115">
    <property type="term" value="F:precorrin-2 dehydrogenase activity"/>
    <property type="evidence" value="ECO:0007669"/>
    <property type="project" value="UniProtKB-EC"/>
</dbReference>
<dbReference type="NCBIfam" id="NF007922">
    <property type="entry name" value="PRK10637.1"/>
    <property type="match status" value="1"/>
</dbReference>
<dbReference type="NCBIfam" id="NF004790">
    <property type="entry name" value="PRK06136.1"/>
    <property type="match status" value="1"/>
</dbReference>
<dbReference type="SUPFAM" id="SSF53790">
    <property type="entry name" value="Tetrapyrrole methylase"/>
    <property type="match status" value="1"/>
</dbReference>
<dbReference type="Pfam" id="PF13241">
    <property type="entry name" value="NAD_binding_7"/>
    <property type="match status" value="1"/>
</dbReference>
<dbReference type="PROSITE" id="PS00840">
    <property type="entry name" value="SUMT_2"/>
    <property type="match status" value="1"/>
</dbReference>
<dbReference type="InterPro" id="IPR006366">
    <property type="entry name" value="CobA/CysG_C"/>
</dbReference>
<dbReference type="InterPro" id="IPR036291">
    <property type="entry name" value="NAD(P)-bd_dom_sf"/>
</dbReference>
<dbReference type="SUPFAM" id="SSF51735">
    <property type="entry name" value="NAD(P)-binding Rossmann-fold domains"/>
    <property type="match status" value="1"/>
</dbReference>
<evidence type="ECO:0000256" key="13">
    <source>
        <dbReference type="ARBA" id="ARBA00047561"/>
    </source>
</evidence>
<sequence>MKTFPMFLRMQDRHVVIVGGGEQAAQKARLMLRTEARLTLIAPDLDPELQGLVREGRATWQPGLATAADLRGAALVFVAQGCPGADAAVHALAREAGALVNVVDAPDLCEAITPSIVDRDPVVVAIGTEGTAPVLARQIKTSVEQMLEPSLGGLAALAGRLRDAAAQRLAPRQRRDLWRWVFDGPARTRHAAGAERDAARLIKEVIASGEVPAPSVAPVALVGAGVGGADMITLRGVRRLQEADVIFHDRLLDPGVMDLARRDAERVYVGKTPGERAWPQEKINGVLVAAARQGKRVVRLKCGDPGVFGRGAEEADALRAAGIDYEIVPGVTAASAAAAAGGGFLTERGVTDTLVLSTGTCRDGATLPDWATHLRPGTTLALYMGVGKLPELEASLARAGVLECCTVEVTERCGFSDQRQFACRAAELQGLARREALRNPAMLLIRNPLEAQQTDAVLRVV</sequence>
<dbReference type="Gene3D" id="3.30.160.110">
    <property type="entry name" value="Siroheme synthase, domain 2"/>
    <property type="match status" value="1"/>
</dbReference>
<evidence type="ECO:0000259" key="17">
    <source>
        <dbReference type="Pfam" id="PF10414"/>
    </source>
</evidence>
<proteinExistence type="inferred from homology"/>
<name>A0A291M0C8_9RHOB</name>
<dbReference type="Pfam" id="PF00590">
    <property type="entry name" value="TP_methylase"/>
    <property type="match status" value="1"/>
</dbReference>
<dbReference type="InterPro" id="IPR012409">
    <property type="entry name" value="Sirohaem_synth"/>
</dbReference>
<dbReference type="Gene3D" id="3.30.950.10">
    <property type="entry name" value="Methyltransferase, Cobalt-precorrin-4 Transmethylase, Domain 2"/>
    <property type="match status" value="1"/>
</dbReference>
<dbReference type="RefSeq" id="WP_097373505.1">
    <property type="nucleotide sequence ID" value="NZ_CP021404.1"/>
</dbReference>
<dbReference type="Gene3D" id="1.10.8.210">
    <property type="entry name" value="Sirohaem synthase, dimerisation domain"/>
    <property type="match status" value="1"/>
</dbReference>
<keyword evidence="3" id="KW-0169">Cobalamin biosynthesis</keyword>
<dbReference type="GO" id="GO:0051287">
    <property type="term" value="F:NAD binding"/>
    <property type="evidence" value="ECO:0007669"/>
    <property type="project" value="InterPro"/>
</dbReference>
<feature type="active site" description="Proton acceptor" evidence="14">
    <location>
        <position position="249"/>
    </location>
</feature>
<dbReference type="InterPro" id="IPR037115">
    <property type="entry name" value="Sirohaem_synt_dimer_dom_sf"/>
</dbReference>
<dbReference type="Pfam" id="PF10414">
    <property type="entry name" value="CysG_dimeriser"/>
    <property type="match status" value="1"/>
</dbReference>
<evidence type="ECO:0000256" key="15">
    <source>
        <dbReference type="RuleBase" id="RU003960"/>
    </source>
</evidence>
<gene>
    <name evidence="18" type="ORF">CBW24_10035</name>
</gene>
<keyword evidence="10" id="KW-0627">Porphyrin biosynthesis</keyword>
<evidence type="ECO:0000256" key="12">
    <source>
        <dbReference type="ARBA" id="ARBA00025705"/>
    </source>
</evidence>
<comment type="catalytic activity">
    <reaction evidence="13">
        <text>precorrin-2 + NAD(+) = sirohydrochlorin + NADH + 2 H(+)</text>
        <dbReference type="Rhea" id="RHEA:15613"/>
        <dbReference type="ChEBI" id="CHEBI:15378"/>
        <dbReference type="ChEBI" id="CHEBI:57540"/>
        <dbReference type="ChEBI" id="CHEBI:57945"/>
        <dbReference type="ChEBI" id="CHEBI:58351"/>
        <dbReference type="ChEBI" id="CHEBI:58827"/>
        <dbReference type="EC" id="1.3.1.76"/>
    </reaction>
</comment>
<keyword evidence="6" id="KW-0949">S-adenosyl-L-methionine</keyword>
<evidence type="ECO:0000256" key="8">
    <source>
        <dbReference type="ARBA" id="ARBA00023027"/>
    </source>
</evidence>
<accession>A0A291M0C8</accession>
<dbReference type="FunFam" id="3.40.1010.10:FF:000001">
    <property type="entry name" value="Siroheme synthase"/>
    <property type="match status" value="1"/>
</dbReference>